<sequence>MRRITSFKPQYRLPAARSATPPPPSYEPLSPTLPPAARRPADPAGPCRDDAPPHHPHGNGPPAPSAAAAEGSHALGHHGLPPATHAHPPPHDAALPRPQPPPSCSWPPGSPSDALAHAAVTTSQRASPQHVDHTRRASYASSPTALPRPLGERAPKHAYPRDPAYTHDERPPKRARSEFYSASSPTYVHQHSRPATSHNPGWSHNLEHMLDAGMRMYPHSGAAAPKQEHNPDKRLSDAQLLLDFFQVSAHTAQTPPSTAKRLSISQAAPPAYPAQYPPQHAPHHHHHHHPKHQQHSQHPQHQQHSQHPQHPPAPTSPHAVAPQPPFHHAQHPHPSSDIARVPEPPSLPTDATLPTPAVQAPSPPQDHSTAQPPPPMSNTASTEDTKPKKHQGWPKGKPRGPRNTPSTSKRKRATPKPRAAPPTSAKGTADQLQPLQSNGVPAAANASTPSSSTVTPPHDHPSGARRHSFSNSFLVLPTADLPSEAVRAQSVPLHVFLDSAPPAAEPCRRTKARQVNEPDLICASCKSSDSETKVGDGEQWIGCDGCKEWYHYACAGFSSEREVREVNKFYCEPCRPKFGQTTKVRKSIRAHTTVDYAGLNEGVLKTSDDNPEHHYIAAFKNGDIEFTPETFARMPPELVSADFLQKSNGFREPILIPGALNPRPWSSSPNTNTEPTAAVGPPPPTQDELDSPFEYETIADDGQDELGMVIPQGLTVRRVAELYGPNETVPVIDVKAQEGEGKKWSMSKWADYYEQQGEKPVRNVISLEVSRSRLGKLIRRPKVVRDMDLQDSVWREDDKFAPPPVQFYCLMSVADCFTDFHIDFGGSSVYYHIVKGRKVFFFIPPTKQNMKKYEDWCLSPNQGHEWLGKQVKECYRVDLYPGDTMLIPSGWIHAVWTPEDSLVIGGNFLTRIHYGMQLQVLEVEKNTKVAQMFRYPFFQKIMWLTVIKYLEEDPVPESVQELLQRGDQFKRDTPIYCEPDKFGHNSHLGPANYNRRYYPKHELEGLGEVLNYIHRTVMISLDKIEMPQKTRNAVMRSIPKGHGDPVVLERHFAMWVAWKRGNETIPAWAVSDVALPETVDAVEKRPSVSPVKRVEREPRPELPKVPVEALPDPIRTYDVSPPNGDAVPMVEPVTPSSTAPMTGFLRPSASNPHITTPKTSQLGPKRVACDACRKRRIRCKHKDELVDSSKPGMHTIDLSGSYGISVKRRLSDHSIVEGNAAVVAGPVNGGPIMADVNGDPYALKSGRVKACADCRKSKRRCIHDEYGNVDPIKANEVPVPRGSAAKRRRVSDEDAAGMSKRMKTESAMDDGGLMSGDVRHSRHSLPHQFSIGGSLLQDIAYSAQQALNHRPEEELMPIDPALQGYANSDYSSANMAPSYPPLGDEVMSSIEQQHGHPESMDEVEYAGNNGQQQGPSIEPLTPGLPSYHSHGHDEDGHRTQTNGYMSYPPTQHDAVRPVSSPVSPRHVRAMSPTSPTTHNHNMFTTNSDFPPPVTPITHHRAAPSSNHKSAQRHSRTPKSTPGGRRRDSKDGIKLEQGLTMAMTLGMGINLDFIDPNLDQASRDLIKQLQAEEHGLRRRSRGETSVASPSHAQAQPQVTPTRAQAGA</sequence>
<gene>
    <name evidence="20" type="ORF">ST47_g2053</name>
</gene>
<keyword evidence="15" id="KW-0804">Transcription</keyword>
<comment type="catalytic activity">
    <reaction evidence="18">
        <text>N(6),N(6)-dimethyl-L-lysyl(36)-[histone H3] + 2 2-oxoglutarate + 2 O2 = L-lysyl(36)-[histone H3] + 2 formaldehyde + 2 succinate + 2 CO2</text>
        <dbReference type="Rhea" id="RHEA:42032"/>
        <dbReference type="Rhea" id="RHEA-COMP:9785"/>
        <dbReference type="Rhea" id="RHEA-COMP:9787"/>
        <dbReference type="ChEBI" id="CHEBI:15379"/>
        <dbReference type="ChEBI" id="CHEBI:16526"/>
        <dbReference type="ChEBI" id="CHEBI:16810"/>
        <dbReference type="ChEBI" id="CHEBI:16842"/>
        <dbReference type="ChEBI" id="CHEBI:29969"/>
        <dbReference type="ChEBI" id="CHEBI:30031"/>
        <dbReference type="ChEBI" id="CHEBI:61976"/>
        <dbReference type="EC" id="1.14.11.27"/>
    </reaction>
</comment>
<dbReference type="STRING" id="5454.A0A163K6B0"/>
<dbReference type="PROSITE" id="PS50016">
    <property type="entry name" value="ZF_PHD_2"/>
    <property type="match status" value="1"/>
</dbReference>
<evidence type="ECO:0000256" key="12">
    <source>
        <dbReference type="ARBA" id="ARBA00023002"/>
    </source>
</evidence>
<keyword evidence="9" id="KW-0862">Zinc</keyword>
<feature type="region of interest" description="Disordered" evidence="19">
    <location>
        <begin position="269"/>
        <end position="466"/>
    </location>
</feature>
<dbReference type="SUPFAM" id="SSF51197">
    <property type="entry name" value="Clavaminate synthase-like"/>
    <property type="match status" value="1"/>
</dbReference>
<dbReference type="PROSITE" id="PS51184">
    <property type="entry name" value="JMJC"/>
    <property type="match status" value="1"/>
</dbReference>
<feature type="region of interest" description="Disordered" evidence="19">
    <location>
        <begin position="1569"/>
        <end position="1606"/>
    </location>
</feature>
<dbReference type="Pfam" id="PF17811">
    <property type="entry name" value="JHD"/>
    <property type="match status" value="1"/>
</dbReference>
<evidence type="ECO:0000256" key="11">
    <source>
        <dbReference type="ARBA" id="ARBA00022964"/>
    </source>
</evidence>
<dbReference type="SMART" id="SM00249">
    <property type="entry name" value="PHD"/>
    <property type="match status" value="1"/>
</dbReference>
<evidence type="ECO:0000313" key="21">
    <source>
        <dbReference type="Proteomes" id="UP000076837"/>
    </source>
</evidence>
<keyword evidence="7" id="KW-0479">Metal-binding</keyword>
<comment type="function">
    <text evidence="2">Histone demethylase that specifically demethylates 'Lys-36' of histone H3, thereby playing a central role in histone code.</text>
</comment>
<dbReference type="Gene3D" id="2.60.120.650">
    <property type="entry name" value="Cupin"/>
    <property type="match status" value="2"/>
</dbReference>
<comment type="subcellular location">
    <subcellularLocation>
        <location evidence="3">Nucleus</location>
    </subcellularLocation>
</comment>
<evidence type="ECO:0000256" key="14">
    <source>
        <dbReference type="ARBA" id="ARBA00023015"/>
    </source>
</evidence>
<feature type="compositionally biased region" description="Low complexity" evidence="19">
    <location>
        <begin position="35"/>
        <end position="46"/>
    </location>
</feature>
<feature type="compositionally biased region" description="Basic residues" evidence="19">
    <location>
        <begin position="387"/>
        <end position="400"/>
    </location>
</feature>
<dbReference type="OrthoDB" id="5876800at2759"/>
<dbReference type="Proteomes" id="UP000076837">
    <property type="component" value="Unassembled WGS sequence"/>
</dbReference>
<dbReference type="GO" id="GO:0005634">
    <property type="term" value="C:nucleus"/>
    <property type="evidence" value="ECO:0007669"/>
    <property type="project" value="UniProtKB-SubCell"/>
</dbReference>
<feature type="compositionally biased region" description="Low complexity" evidence="19">
    <location>
        <begin position="440"/>
        <end position="456"/>
    </location>
</feature>
<dbReference type="InterPro" id="IPR001965">
    <property type="entry name" value="Znf_PHD"/>
</dbReference>
<feature type="region of interest" description="Disordered" evidence="19">
    <location>
        <begin position="1"/>
        <end position="205"/>
    </location>
</feature>
<evidence type="ECO:0000256" key="19">
    <source>
        <dbReference type="SAM" id="MobiDB-lite"/>
    </source>
</evidence>
<feature type="compositionally biased region" description="Pro residues" evidence="19">
    <location>
        <begin position="270"/>
        <end position="280"/>
    </location>
</feature>
<feature type="compositionally biased region" description="Polar residues" evidence="19">
    <location>
        <begin position="430"/>
        <end position="439"/>
    </location>
</feature>
<evidence type="ECO:0000256" key="17">
    <source>
        <dbReference type="ARBA" id="ARBA00031083"/>
    </source>
</evidence>
<evidence type="ECO:0000256" key="6">
    <source>
        <dbReference type="ARBA" id="ARBA00015153"/>
    </source>
</evidence>
<evidence type="ECO:0000256" key="4">
    <source>
        <dbReference type="ARBA" id="ARBA00008037"/>
    </source>
</evidence>
<organism evidence="20 21">
    <name type="scientific">Didymella rabiei</name>
    <name type="common">Chickpea ascochyta blight fungus</name>
    <name type="synonym">Mycosphaerella rabiei</name>
    <dbReference type="NCBI Taxonomy" id="5454"/>
    <lineage>
        <taxon>Eukaryota</taxon>
        <taxon>Fungi</taxon>
        <taxon>Dikarya</taxon>
        <taxon>Ascomycota</taxon>
        <taxon>Pezizomycotina</taxon>
        <taxon>Dothideomycetes</taxon>
        <taxon>Pleosporomycetidae</taxon>
        <taxon>Pleosporales</taxon>
        <taxon>Pleosporineae</taxon>
        <taxon>Didymellaceae</taxon>
        <taxon>Ascochyta</taxon>
    </lineage>
</organism>
<dbReference type="CDD" id="cd00067">
    <property type="entry name" value="GAL4"/>
    <property type="match status" value="1"/>
</dbReference>
<keyword evidence="11" id="KW-0223">Dioxygenase</keyword>
<feature type="region of interest" description="Disordered" evidence="19">
    <location>
        <begin position="660"/>
        <end position="691"/>
    </location>
</feature>
<evidence type="ECO:0000256" key="5">
    <source>
        <dbReference type="ARBA" id="ARBA00013246"/>
    </source>
</evidence>
<comment type="caution">
    <text evidence="20">The sequence shown here is derived from an EMBL/GenBank/DDBJ whole genome shotgun (WGS) entry which is preliminary data.</text>
</comment>
<evidence type="ECO:0000256" key="9">
    <source>
        <dbReference type="ARBA" id="ARBA00022833"/>
    </source>
</evidence>
<dbReference type="InterPro" id="IPR003347">
    <property type="entry name" value="JmjC_dom"/>
</dbReference>
<dbReference type="SMART" id="SM00558">
    <property type="entry name" value="JmjC"/>
    <property type="match status" value="1"/>
</dbReference>
<evidence type="ECO:0000256" key="10">
    <source>
        <dbReference type="ARBA" id="ARBA00022853"/>
    </source>
</evidence>
<dbReference type="InterPro" id="IPR001138">
    <property type="entry name" value="Zn2Cys6_DnaBD"/>
</dbReference>
<dbReference type="GO" id="GO:0000981">
    <property type="term" value="F:DNA-binding transcription factor activity, RNA polymerase II-specific"/>
    <property type="evidence" value="ECO:0007669"/>
    <property type="project" value="InterPro"/>
</dbReference>
<keyword evidence="16" id="KW-0539">Nucleus</keyword>
<dbReference type="InterPro" id="IPR041070">
    <property type="entry name" value="JHD"/>
</dbReference>
<dbReference type="InterPro" id="IPR011011">
    <property type="entry name" value="Znf_FYVE_PHD"/>
</dbReference>
<dbReference type="EMBL" id="JYNV01000095">
    <property type="protein sequence ID" value="KZM26798.1"/>
    <property type="molecule type" value="Genomic_DNA"/>
</dbReference>
<feature type="compositionally biased region" description="Polar residues" evidence="19">
    <location>
        <begin position="180"/>
        <end position="202"/>
    </location>
</feature>
<feature type="compositionally biased region" description="Low complexity" evidence="19">
    <location>
        <begin position="65"/>
        <end position="96"/>
    </location>
</feature>
<keyword evidence="13" id="KW-0408">Iron</keyword>
<evidence type="ECO:0000256" key="2">
    <source>
        <dbReference type="ARBA" id="ARBA00003909"/>
    </source>
</evidence>
<comment type="cofactor">
    <cofactor evidence="1">
        <name>Fe(2+)</name>
        <dbReference type="ChEBI" id="CHEBI:29033"/>
    </cofactor>
</comment>
<protein>
    <recommendedName>
        <fullName evidence="6">JmjC domain-containing histone demethylation protein 1</fullName>
        <ecNumber evidence="5">1.14.11.27</ecNumber>
    </recommendedName>
    <alternativeName>
        <fullName evidence="17">[Histone-H3]-lysine-36 demethylase 1</fullName>
    </alternativeName>
</protein>
<evidence type="ECO:0000256" key="18">
    <source>
        <dbReference type="ARBA" id="ARBA00047915"/>
    </source>
</evidence>
<feature type="compositionally biased region" description="Polar residues" evidence="19">
    <location>
        <begin position="1471"/>
        <end position="1488"/>
    </location>
</feature>
<feature type="compositionally biased region" description="Basic and acidic residues" evidence="19">
    <location>
        <begin position="164"/>
        <end position="177"/>
    </location>
</feature>
<dbReference type="EC" id="1.14.11.27" evidence="5"/>
<dbReference type="GO" id="GO:0008270">
    <property type="term" value="F:zinc ion binding"/>
    <property type="evidence" value="ECO:0007669"/>
    <property type="project" value="UniProtKB-KW"/>
</dbReference>
<dbReference type="GO" id="GO:0140680">
    <property type="term" value="F:histone H3K36me/H3K36me2 demethylase activity"/>
    <property type="evidence" value="ECO:0007669"/>
    <property type="project" value="UniProtKB-EC"/>
</dbReference>
<evidence type="ECO:0000256" key="15">
    <source>
        <dbReference type="ARBA" id="ARBA00023163"/>
    </source>
</evidence>
<dbReference type="Pfam" id="PF00628">
    <property type="entry name" value="PHD"/>
    <property type="match status" value="1"/>
</dbReference>
<dbReference type="PROSITE" id="PS01359">
    <property type="entry name" value="ZF_PHD_1"/>
    <property type="match status" value="1"/>
</dbReference>
<feature type="region of interest" description="Disordered" evidence="19">
    <location>
        <begin position="1391"/>
        <end position="1533"/>
    </location>
</feature>
<evidence type="ECO:0000313" key="20">
    <source>
        <dbReference type="EMBL" id="KZM26798.1"/>
    </source>
</evidence>
<dbReference type="CDD" id="cd15517">
    <property type="entry name" value="PHD_TCF19_like"/>
    <property type="match status" value="1"/>
</dbReference>
<evidence type="ECO:0000256" key="13">
    <source>
        <dbReference type="ARBA" id="ARBA00023004"/>
    </source>
</evidence>
<feature type="compositionally biased region" description="Polar residues" evidence="19">
    <location>
        <begin position="1582"/>
        <end position="1606"/>
    </location>
</feature>
<accession>A0A163K6B0</accession>
<comment type="similarity">
    <text evidence="4">Belongs to the JHDM1 histone demethylase family.</text>
</comment>
<keyword evidence="8" id="KW-0863">Zinc-finger</keyword>
<evidence type="ECO:0000256" key="3">
    <source>
        <dbReference type="ARBA" id="ARBA00004123"/>
    </source>
</evidence>
<dbReference type="InterPro" id="IPR019787">
    <property type="entry name" value="Znf_PHD-finger"/>
</dbReference>
<evidence type="ECO:0000256" key="7">
    <source>
        <dbReference type="ARBA" id="ARBA00022723"/>
    </source>
</evidence>
<feature type="region of interest" description="Disordered" evidence="19">
    <location>
        <begin position="1280"/>
        <end position="1310"/>
    </location>
</feature>
<dbReference type="InterPro" id="IPR050690">
    <property type="entry name" value="JHDM1_Histone_Demethylase"/>
</dbReference>
<keyword evidence="10" id="KW-0156">Chromatin regulator</keyword>
<feature type="compositionally biased region" description="Basic and acidic residues" evidence="19">
    <location>
        <begin position="1524"/>
        <end position="1533"/>
    </location>
</feature>
<feature type="compositionally biased region" description="Polar residues" evidence="19">
    <location>
        <begin position="664"/>
        <end position="675"/>
    </location>
</feature>
<dbReference type="PANTHER" id="PTHR23123">
    <property type="entry name" value="PHD/F-BOX CONTAINING PROTEIN"/>
    <property type="match status" value="1"/>
</dbReference>
<feature type="compositionally biased region" description="Basic residues" evidence="19">
    <location>
        <begin position="281"/>
        <end position="295"/>
    </location>
</feature>
<evidence type="ECO:0000256" key="16">
    <source>
        <dbReference type="ARBA" id="ARBA00023242"/>
    </source>
</evidence>
<evidence type="ECO:0000256" key="1">
    <source>
        <dbReference type="ARBA" id="ARBA00001954"/>
    </source>
</evidence>
<dbReference type="Pfam" id="PF02373">
    <property type="entry name" value="JmjC"/>
    <property type="match status" value="1"/>
</dbReference>
<reference evidence="20 21" key="1">
    <citation type="journal article" date="2016" name="Sci. Rep.">
        <title>Draft genome sequencing and secretome analysis of fungal phytopathogen Ascochyta rabiei provides insight into the necrotrophic effector repertoire.</title>
        <authorList>
            <person name="Verma S."/>
            <person name="Gazara R.K."/>
            <person name="Nizam S."/>
            <person name="Parween S."/>
            <person name="Chattopadhyay D."/>
            <person name="Verma P.K."/>
        </authorList>
    </citation>
    <scope>NUCLEOTIDE SEQUENCE [LARGE SCALE GENOMIC DNA]</scope>
    <source>
        <strain evidence="20 21">ArDII</strain>
    </source>
</reference>
<keyword evidence="12" id="KW-0560">Oxidoreductase</keyword>
<name>A0A163K6B0_DIDRA</name>
<keyword evidence="21" id="KW-1185">Reference proteome</keyword>
<proteinExistence type="inferred from homology"/>
<feature type="compositionally biased region" description="Low complexity" evidence="19">
    <location>
        <begin position="296"/>
        <end position="308"/>
    </location>
</feature>
<feature type="compositionally biased region" description="Pro residues" evidence="19">
    <location>
        <begin position="97"/>
        <end position="110"/>
    </location>
</feature>
<feature type="compositionally biased region" description="Pro residues" evidence="19">
    <location>
        <begin position="20"/>
        <end position="34"/>
    </location>
</feature>
<dbReference type="SUPFAM" id="SSF57903">
    <property type="entry name" value="FYVE/PHD zinc finger"/>
    <property type="match status" value="1"/>
</dbReference>
<evidence type="ECO:0000256" key="8">
    <source>
        <dbReference type="ARBA" id="ARBA00022771"/>
    </source>
</evidence>
<dbReference type="InterPro" id="IPR019786">
    <property type="entry name" value="Zinc_finger_PHD-type_CS"/>
</dbReference>
<keyword evidence="14" id="KW-0805">Transcription regulation</keyword>